<gene>
    <name evidence="2" type="ORF">BG006_007211</name>
</gene>
<evidence type="ECO:0000313" key="3">
    <source>
        <dbReference type="Proteomes" id="UP000696485"/>
    </source>
</evidence>
<dbReference type="PANTHER" id="PTHR16524:SF2">
    <property type="entry name" value="CELL DEATH REGULATOR AVEN"/>
    <property type="match status" value="1"/>
</dbReference>
<feature type="region of interest" description="Disordered" evidence="1">
    <location>
        <begin position="296"/>
        <end position="370"/>
    </location>
</feature>
<feature type="compositionally biased region" description="Acidic residues" evidence="1">
    <location>
        <begin position="358"/>
        <end position="370"/>
    </location>
</feature>
<protein>
    <submittedName>
        <fullName evidence="2">Uncharacterized protein</fullName>
    </submittedName>
</protein>
<accession>A0A9P5VQ50</accession>
<evidence type="ECO:0000313" key="2">
    <source>
        <dbReference type="EMBL" id="KAF9336840.1"/>
    </source>
</evidence>
<name>A0A9P5VQ50_9FUNG</name>
<dbReference type="InterPro" id="IPR026187">
    <property type="entry name" value="Aven"/>
</dbReference>
<feature type="compositionally biased region" description="Low complexity" evidence="1">
    <location>
        <begin position="309"/>
        <end position="344"/>
    </location>
</feature>
<comment type="caution">
    <text evidence="2">The sequence shown here is derived from an EMBL/GenBank/DDBJ whole genome shotgun (WGS) entry which is preliminary data.</text>
</comment>
<feature type="compositionally biased region" description="Polar residues" evidence="1">
    <location>
        <begin position="249"/>
        <end position="277"/>
    </location>
</feature>
<feature type="region of interest" description="Disordered" evidence="1">
    <location>
        <begin position="240"/>
        <end position="279"/>
    </location>
</feature>
<dbReference type="AlphaFoldDB" id="A0A9P5VQ50"/>
<feature type="compositionally biased region" description="Polar residues" evidence="1">
    <location>
        <begin position="28"/>
        <end position="37"/>
    </location>
</feature>
<proteinExistence type="predicted"/>
<dbReference type="GO" id="GO:0010972">
    <property type="term" value="P:negative regulation of G2/M transition of mitotic cell cycle"/>
    <property type="evidence" value="ECO:0007669"/>
    <property type="project" value="TreeGrafter"/>
</dbReference>
<dbReference type="EMBL" id="JAAAUY010000045">
    <property type="protein sequence ID" value="KAF9336840.1"/>
    <property type="molecule type" value="Genomic_DNA"/>
</dbReference>
<organism evidence="2 3">
    <name type="scientific">Podila minutissima</name>
    <dbReference type="NCBI Taxonomy" id="64525"/>
    <lineage>
        <taxon>Eukaryota</taxon>
        <taxon>Fungi</taxon>
        <taxon>Fungi incertae sedis</taxon>
        <taxon>Mucoromycota</taxon>
        <taxon>Mortierellomycotina</taxon>
        <taxon>Mortierellomycetes</taxon>
        <taxon>Mortierellales</taxon>
        <taxon>Mortierellaceae</taxon>
        <taxon>Podila</taxon>
    </lineage>
</organism>
<sequence length="370" mass="39726">MRPDPHKQAASRKYQQKLKSKGAGVTAGTGSTKSASDAPSHRGGATHRGGSPGRGARGGARGGRGGYTRGNHGQGNNGEEDEEEDESDDGTPRKNYARRKITSNADRYAEPDAAGNIRDMFVTEAEELEQGIDRQTLAFREMLNDADQKKTFDPAAYFRFKSEKDVENQDAAEESQQARKLLEVRLDDVEKALMTLSIKDRLFLRESDAKYLDQDIVGKVSFSTGKPIVPKLVRGQAASDILIKPSGPQPRNTPAKPSSAYNGAVSSGESKSRQALQASLDEDLDDLLDITKSYGKAKTIAAPTPPTTSTPTKVSSPRTGGTPISSTVSPSTSTSTSRKALPPLLRKKGPPRPVATDDANDEEWLDSVLG</sequence>
<feature type="compositionally biased region" description="Acidic residues" evidence="1">
    <location>
        <begin position="78"/>
        <end position="89"/>
    </location>
</feature>
<keyword evidence="3" id="KW-1185">Reference proteome</keyword>
<dbReference type="Proteomes" id="UP000696485">
    <property type="component" value="Unassembled WGS sequence"/>
</dbReference>
<evidence type="ECO:0000256" key="1">
    <source>
        <dbReference type="SAM" id="MobiDB-lite"/>
    </source>
</evidence>
<feature type="region of interest" description="Disordered" evidence="1">
    <location>
        <begin position="1"/>
        <end position="114"/>
    </location>
</feature>
<feature type="compositionally biased region" description="Gly residues" evidence="1">
    <location>
        <begin position="46"/>
        <end position="76"/>
    </location>
</feature>
<reference evidence="2" key="1">
    <citation type="journal article" date="2020" name="Fungal Divers.">
        <title>Resolving the Mortierellaceae phylogeny through synthesis of multi-gene phylogenetics and phylogenomics.</title>
        <authorList>
            <person name="Vandepol N."/>
            <person name="Liber J."/>
            <person name="Desiro A."/>
            <person name="Na H."/>
            <person name="Kennedy M."/>
            <person name="Barry K."/>
            <person name="Grigoriev I.V."/>
            <person name="Miller A.N."/>
            <person name="O'Donnell K."/>
            <person name="Stajich J.E."/>
            <person name="Bonito G."/>
        </authorList>
    </citation>
    <scope>NUCLEOTIDE SEQUENCE</scope>
    <source>
        <strain evidence="2">NVP1</strain>
    </source>
</reference>
<dbReference type="PANTHER" id="PTHR16524">
    <property type="entry name" value="CELL DEATH REGULATOR AVEN"/>
    <property type="match status" value="1"/>
</dbReference>